<dbReference type="AlphaFoldDB" id="M0DZZ2"/>
<name>M0DZZ2_9EURY</name>
<accession>M0DZZ2</accession>
<sequence>MTRQRNTLDFEGARELLREELVDRIEPLERLDREYDRQSRTTANPATPSGDDRSRERESLLRRYERTRHEYRSLLFQYVLTRTLEFASGPEFRADSPTVSESDRRLLRQAVVCAAEEELPDESAVELETVADGVVAAVYGPETDEAA</sequence>
<dbReference type="PATRIC" id="fig|1227465.4.peg.3258"/>
<evidence type="ECO:0000313" key="3">
    <source>
        <dbReference type="Proteomes" id="UP000011586"/>
    </source>
</evidence>
<gene>
    <name evidence="2" type="ORF">C463_16851</name>
</gene>
<dbReference type="RefSeq" id="WP_008446010.1">
    <property type="nucleotide sequence ID" value="NZ_AOJK01000077.1"/>
</dbReference>
<keyword evidence="3" id="KW-1185">Reference proteome</keyword>
<evidence type="ECO:0000256" key="1">
    <source>
        <dbReference type="SAM" id="MobiDB-lite"/>
    </source>
</evidence>
<feature type="compositionally biased region" description="Basic and acidic residues" evidence="1">
    <location>
        <begin position="50"/>
        <end position="61"/>
    </location>
</feature>
<comment type="caution">
    <text evidence="2">The sequence shown here is derived from an EMBL/GenBank/DDBJ whole genome shotgun (WGS) entry which is preliminary data.</text>
</comment>
<protein>
    <submittedName>
        <fullName evidence="2">Uncharacterized protein</fullName>
    </submittedName>
</protein>
<reference evidence="2 3" key="1">
    <citation type="journal article" date="2014" name="PLoS Genet.">
        <title>Phylogenetically driven sequencing of extremely halophilic archaea reveals strategies for static and dynamic osmo-response.</title>
        <authorList>
            <person name="Becker E.A."/>
            <person name="Seitzer P.M."/>
            <person name="Tritt A."/>
            <person name="Larsen D."/>
            <person name="Krusor M."/>
            <person name="Yao A.I."/>
            <person name="Wu D."/>
            <person name="Madern D."/>
            <person name="Eisen J.A."/>
            <person name="Darling A.E."/>
            <person name="Facciotti M.T."/>
        </authorList>
    </citation>
    <scope>NUCLEOTIDE SEQUENCE [LARGE SCALE GENOMIC DNA]</scope>
    <source>
        <strain evidence="2 3">DSM 19288</strain>
    </source>
</reference>
<evidence type="ECO:0000313" key="2">
    <source>
        <dbReference type="EMBL" id="ELZ39664.1"/>
    </source>
</evidence>
<dbReference type="EMBL" id="AOJK01000077">
    <property type="protein sequence ID" value="ELZ39664.1"/>
    <property type="molecule type" value="Genomic_DNA"/>
</dbReference>
<proteinExistence type="predicted"/>
<feature type="region of interest" description="Disordered" evidence="1">
    <location>
        <begin position="32"/>
        <end position="61"/>
    </location>
</feature>
<dbReference type="OrthoDB" id="377689at2157"/>
<dbReference type="STRING" id="1227465.C463_16851"/>
<dbReference type="Proteomes" id="UP000011586">
    <property type="component" value="Unassembled WGS sequence"/>
</dbReference>
<organism evidence="2 3">
    <name type="scientific">Halorubrum californiense DSM 19288</name>
    <dbReference type="NCBI Taxonomy" id="1227465"/>
    <lineage>
        <taxon>Archaea</taxon>
        <taxon>Methanobacteriati</taxon>
        <taxon>Methanobacteriota</taxon>
        <taxon>Stenosarchaea group</taxon>
        <taxon>Halobacteria</taxon>
        <taxon>Halobacteriales</taxon>
        <taxon>Haloferacaceae</taxon>
        <taxon>Halorubrum</taxon>
    </lineage>
</organism>